<dbReference type="AlphaFoldDB" id="A0A238FAQ1"/>
<comment type="function">
    <text evidence="1 9">Required for assembly of cytochrome c oxidase (complex IV).</text>
</comment>
<organism evidence="11 12">
    <name type="scientific">Microbotryum intermedium</name>
    <dbReference type="NCBI Taxonomy" id="269621"/>
    <lineage>
        <taxon>Eukaryota</taxon>
        <taxon>Fungi</taxon>
        <taxon>Dikarya</taxon>
        <taxon>Basidiomycota</taxon>
        <taxon>Pucciniomycotina</taxon>
        <taxon>Microbotryomycetes</taxon>
        <taxon>Microbotryales</taxon>
        <taxon>Microbotryaceae</taxon>
        <taxon>Microbotryum</taxon>
    </lineage>
</organism>
<keyword evidence="7 9" id="KW-0496">Mitochondrion</keyword>
<evidence type="ECO:0000256" key="6">
    <source>
        <dbReference type="ARBA" id="ARBA00022989"/>
    </source>
</evidence>
<reference evidence="12" key="1">
    <citation type="submission" date="2016-09" db="EMBL/GenBank/DDBJ databases">
        <authorList>
            <person name="Jeantristanb JTB J.-T."/>
            <person name="Ricardo R."/>
        </authorList>
    </citation>
    <scope>NUCLEOTIDE SEQUENCE [LARGE SCALE GENOMIC DNA]</scope>
</reference>
<comment type="subunit">
    <text evidence="4 9">Component of 250-400 kDa complexes called cytochrome oxidase assembly intermediates or COA complexes.</text>
</comment>
<keyword evidence="6 9" id="KW-1133">Transmembrane helix</keyword>
<gene>
    <name evidence="11" type="ORF">BQ2448_2181</name>
</gene>
<dbReference type="PANTHER" id="PTHR15642:SF3">
    <property type="entry name" value="CYTOCHROME C OXIDASE ASSEMBLY FACTOR 3 HOMOLOG, MITOCHONDRIAL"/>
    <property type="match status" value="1"/>
</dbReference>
<dbReference type="GO" id="GO:0033617">
    <property type="term" value="P:mitochondrial respiratory chain complex IV assembly"/>
    <property type="evidence" value="ECO:0007669"/>
    <property type="project" value="UniProtKB-UniRule"/>
</dbReference>
<keyword evidence="5 9" id="KW-0812">Transmembrane</keyword>
<feature type="transmembrane region" description="Helical" evidence="9">
    <location>
        <begin position="37"/>
        <end position="54"/>
    </location>
</feature>
<proteinExistence type="inferred from homology"/>
<evidence type="ECO:0000313" key="11">
    <source>
        <dbReference type="EMBL" id="SCV69161.1"/>
    </source>
</evidence>
<dbReference type="Pfam" id="PF09813">
    <property type="entry name" value="Coa3_cc"/>
    <property type="match status" value="1"/>
</dbReference>
<evidence type="ECO:0000313" key="12">
    <source>
        <dbReference type="Proteomes" id="UP000198372"/>
    </source>
</evidence>
<dbReference type="PANTHER" id="PTHR15642">
    <property type="entry name" value="CYTOCHROME C OXIDASE ASSEMBLY FACTOR 3, MITOCHONDRIAL"/>
    <property type="match status" value="1"/>
</dbReference>
<dbReference type="Proteomes" id="UP000198372">
    <property type="component" value="Unassembled WGS sequence"/>
</dbReference>
<dbReference type="EMBL" id="FMSP01000004">
    <property type="protein sequence ID" value="SCV69161.1"/>
    <property type="molecule type" value="Genomic_DNA"/>
</dbReference>
<evidence type="ECO:0000256" key="7">
    <source>
        <dbReference type="ARBA" id="ARBA00023128"/>
    </source>
</evidence>
<keyword evidence="9" id="KW-0999">Mitochondrion inner membrane</keyword>
<dbReference type="STRING" id="269621.A0A238FAQ1"/>
<evidence type="ECO:0000259" key="10">
    <source>
        <dbReference type="Pfam" id="PF09813"/>
    </source>
</evidence>
<comment type="similarity">
    <text evidence="3 9">Belongs to the COA3 family.</text>
</comment>
<evidence type="ECO:0000256" key="9">
    <source>
        <dbReference type="RuleBase" id="RU367056"/>
    </source>
</evidence>
<accession>A0A238FAQ1</accession>
<evidence type="ECO:0000256" key="1">
    <source>
        <dbReference type="ARBA" id="ARBA00003064"/>
    </source>
</evidence>
<evidence type="ECO:0000256" key="8">
    <source>
        <dbReference type="ARBA" id="ARBA00023136"/>
    </source>
</evidence>
<evidence type="ECO:0000256" key="4">
    <source>
        <dbReference type="ARBA" id="ARBA00011351"/>
    </source>
</evidence>
<protein>
    <recommendedName>
        <fullName evidence="9">Cytochrome c oxidase assembly factor 3</fullName>
    </recommendedName>
</protein>
<name>A0A238FAQ1_9BASI</name>
<dbReference type="GO" id="GO:0005743">
    <property type="term" value="C:mitochondrial inner membrane"/>
    <property type="evidence" value="ECO:0007669"/>
    <property type="project" value="UniProtKB-UniRule"/>
</dbReference>
<sequence>MSGPTTRAARATYHPLSGARISEGLARARRPFRTQNAITGALIFGFATSVYLYSIRAVAQDDFSDLDAPVQRDGLRSLEDEQRERERLKAERVREWETSAISSTSAPILETAQKVEYEAGAATTSSNTTEEARGVLNGVVGKSVVGILAERGIWNGKGHQSALIPDAPNVDRIGTLWDNRTGTIEGGRKLV</sequence>
<dbReference type="InterPro" id="IPR018628">
    <property type="entry name" value="Coa3_CC"/>
</dbReference>
<dbReference type="OrthoDB" id="10018333at2759"/>
<comment type="subcellular location">
    <subcellularLocation>
        <location evidence="2">Mitochondrion membrane</location>
        <topology evidence="2">Single-pass membrane protein</topology>
    </subcellularLocation>
</comment>
<evidence type="ECO:0000256" key="2">
    <source>
        <dbReference type="ARBA" id="ARBA00004304"/>
    </source>
</evidence>
<feature type="domain" description="Cytochrome c oxidase assembly factor 3 mitochondrial coiled-coil" evidence="10">
    <location>
        <begin position="25"/>
        <end position="67"/>
    </location>
</feature>
<keyword evidence="12" id="KW-1185">Reference proteome</keyword>
<evidence type="ECO:0000256" key="3">
    <source>
        <dbReference type="ARBA" id="ARBA00007035"/>
    </source>
</evidence>
<keyword evidence="8 9" id="KW-0472">Membrane</keyword>
<dbReference type="InterPro" id="IPR041752">
    <property type="entry name" value="Coa3"/>
</dbReference>
<evidence type="ECO:0000256" key="5">
    <source>
        <dbReference type="ARBA" id="ARBA00022692"/>
    </source>
</evidence>